<accession>A0A848FA75</accession>
<reference evidence="1 2" key="1">
    <citation type="submission" date="2020-04" db="EMBL/GenBank/DDBJ databases">
        <title>Azohydromonas sp. isolated from soil.</title>
        <authorList>
            <person name="Dahal R.H."/>
        </authorList>
    </citation>
    <scope>NUCLEOTIDE SEQUENCE [LARGE SCALE GENOMIC DNA]</scope>
    <source>
        <strain evidence="1 2">G-1-1-14</strain>
    </source>
</reference>
<name>A0A848FA75_9BURK</name>
<comment type="caution">
    <text evidence="1">The sequence shown here is derived from an EMBL/GenBank/DDBJ whole genome shotgun (WGS) entry which is preliminary data.</text>
</comment>
<organism evidence="1 2">
    <name type="scientific">Azohydromonas caseinilytica</name>
    <dbReference type="NCBI Taxonomy" id="2728836"/>
    <lineage>
        <taxon>Bacteria</taxon>
        <taxon>Pseudomonadati</taxon>
        <taxon>Pseudomonadota</taxon>
        <taxon>Betaproteobacteria</taxon>
        <taxon>Burkholderiales</taxon>
        <taxon>Sphaerotilaceae</taxon>
        <taxon>Azohydromonas</taxon>
    </lineage>
</organism>
<dbReference type="AlphaFoldDB" id="A0A848FA75"/>
<dbReference type="EMBL" id="JABBFW010000007">
    <property type="protein sequence ID" value="NML15655.1"/>
    <property type="molecule type" value="Genomic_DNA"/>
</dbReference>
<dbReference type="Proteomes" id="UP000574067">
    <property type="component" value="Unassembled WGS sequence"/>
</dbReference>
<sequence>MDLITGNAYDTDTRGTGWFLGFSDWTRHGPGELLHVPRQQALSGLCAKWFDHPAGHDSGDAKPVSEGRTVSILVSEGSAFRIEFSGRADFPEDTTEVVLLRRPGDFAAWGAGLYHRWHCLERSTVMSLRWNPA</sequence>
<dbReference type="RefSeq" id="WP_169160566.1">
    <property type="nucleotide sequence ID" value="NZ_JABBFW010000007.1"/>
</dbReference>
<evidence type="ECO:0000313" key="2">
    <source>
        <dbReference type="Proteomes" id="UP000574067"/>
    </source>
</evidence>
<proteinExistence type="predicted"/>
<evidence type="ECO:0000313" key="1">
    <source>
        <dbReference type="EMBL" id="NML15655.1"/>
    </source>
</evidence>
<keyword evidence="2" id="KW-1185">Reference proteome</keyword>
<protein>
    <submittedName>
        <fullName evidence="1">Uncharacterized protein</fullName>
    </submittedName>
</protein>
<gene>
    <name evidence="1" type="ORF">HHL10_11810</name>
</gene>